<evidence type="ECO:0000256" key="2">
    <source>
        <dbReference type="ARBA" id="ARBA00022729"/>
    </source>
</evidence>
<evidence type="ECO:0000259" key="4">
    <source>
        <dbReference type="SMART" id="SM00062"/>
    </source>
</evidence>
<comment type="similarity">
    <text evidence="1">Belongs to the bacterial solute-binding protein 3 family.</text>
</comment>
<dbReference type="PANTHER" id="PTHR35936">
    <property type="entry name" value="MEMBRANE-BOUND LYTIC MUREIN TRANSGLYCOSYLASE F"/>
    <property type="match status" value="1"/>
</dbReference>
<dbReference type="EMBL" id="VNHQ01000013">
    <property type="protein sequence ID" value="TYP63744.1"/>
    <property type="molecule type" value="Genomic_DNA"/>
</dbReference>
<evidence type="ECO:0000256" key="3">
    <source>
        <dbReference type="SAM" id="SignalP"/>
    </source>
</evidence>
<dbReference type="Pfam" id="PF00497">
    <property type="entry name" value="SBP_bac_3"/>
    <property type="match status" value="1"/>
</dbReference>
<organism evidence="5 6">
    <name type="scientific">Stutzerimonas stutzeri</name>
    <name type="common">Pseudomonas stutzeri</name>
    <dbReference type="NCBI Taxonomy" id="316"/>
    <lineage>
        <taxon>Bacteria</taxon>
        <taxon>Pseudomonadati</taxon>
        <taxon>Pseudomonadota</taxon>
        <taxon>Gammaproteobacteria</taxon>
        <taxon>Pseudomonadales</taxon>
        <taxon>Pseudomonadaceae</taxon>
        <taxon>Stutzerimonas</taxon>
    </lineage>
</organism>
<dbReference type="SUPFAM" id="SSF53850">
    <property type="entry name" value="Periplasmic binding protein-like II"/>
    <property type="match status" value="1"/>
</dbReference>
<feature type="signal peptide" evidence="3">
    <location>
        <begin position="1"/>
        <end position="28"/>
    </location>
</feature>
<name>A0A5S5B9Y4_STUST</name>
<reference evidence="5 6" key="1">
    <citation type="submission" date="2019-07" db="EMBL/GenBank/DDBJ databases">
        <title>Deep subsurface shale carbon reservoir microbial communities from Ohio and West Virginia, USA.</title>
        <authorList>
            <person name="Wrighton K."/>
        </authorList>
    </citation>
    <scope>NUCLEOTIDE SEQUENCE [LARGE SCALE GENOMIC DNA]</scope>
    <source>
        <strain evidence="5 6">NP_8Ht</strain>
    </source>
</reference>
<proteinExistence type="inferred from homology"/>
<gene>
    <name evidence="5" type="ORF">A9A72_123521</name>
</gene>
<accession>A0A5S5B9Y4</accession>
<evidence type="ECO:0000256" key="1">
    <source>
        <dbReference type="ARBA" id="ARBA00010333"/>
    </source>
</evidence>
<dbReference type="Gene3D" id="3.40.190.10">
    <property type="entry name" value="Periplasmic binding protein-like II"/>
    <property type="match status" value="2"/>
</dbReference>
<dbReference type="Proteomes" id="UP000324282">
    <property type="component" value="Unassembled WGS sequence"/>
</dbReference>
<keyword evidence="2 3" id="KW-0732">Signal</keyword>
<sequence>MGVRERALTRIKIVMVGMLLSTSASVPAEVLRLAGDAWPPYTDQTLPGDGLSVELIRAALGRAGYDVSYTEVPWERAVLGLQQAKYDIINDWFTVRHADYATYSRPFLNNRVRWVQRQGDGIRYEGPDSLRTYDIVLTNGYAYSDELADDSTLNKGYANNFVQAARMLLADRADLALEDERTVLFHLNGSLKEVSDGLSFVPGEFSIRDLSLVVRNDHPQQAAIIAAFNREIEAMVEDGTYAAIFARHGLPSPNSLPQP</sequence>
<dbReference type="SMART" id="SM00062">
    <property type="entry name" value="PBPb"/>
    <property type="match status" value="1"/>
</dbReference>
<feature type="domain" description="Solute-binding protein family 3/N-terminal" evidence="4">
    <location>
        <begin position="30"/>
        <end position="252"/>
    </location>
</feature>
<dbReference type="AlphaFoldDB" id="A0A5S5B9Y4"/>
<evidence type="ECO:0000313" key="5">
    <source>
        <dbReference type="EMBL" id="TYP63744.1"/>
    </source>
</evidence>
<comment type="caution">
    <text evidence="5">The sequence shown here is derived from an EMBL/GenBank/DDBJ whole genome shotgun (WGS) entry which is preliminary data.</text>
</comment>
<evidence type="ECO:0000313" key="6">
    <source>
        <dbReference type="Proteomes" id="UP000324282"/>
    </source>
</evidence>
<dbReference type="PANTHER" id="PTHR35936:SF25">
    <property type="entry name" value="ABC TRANSPORTER SUBSTRATE-BINDING PROTEIN"/>
    <property type="match status" value="1"/>
</dbReference>
<protein>
    <submittedName>
        <fullName evidence="5">Amino acid ABC transporter substrate-binding protein (PAAT family)</fullName>
    </submittedName>
</protein>
<feature type="chain" id="PRO_5024374225" evidence="3">
    <location>
        <begin position="29"/>
        <end position="259"/>
    </location>
</feature>
<dbReference type="InterPro" id="IPR001638">
    <property type="entry name" value="Solute-binding_3/MltF_N"/>
</dbReference>